<proteinExistence type="predicted"/>
<dbReference type="Proteomes" id="UP000037460">
    <property type="component" value="Unassembled WGS sequence"/>
</dbReference>
<dbReference type="InterPro" id="IPR016024">
    <property type="entry name" value="ARM-type_fold"/>
</dbReference>
<evidence type="ECO:0000256" key="1">
    <source>
        <dbReference type="PROSITE-ProRule" id="PRU00221"/>
    </source>
</evidence>
<dbReference type="SMART" id="SM00320">
    <property type="entry name" value="WD40"/>
    <property type="match status" value="2"/>
</dbReference>
<dbReference type="PROSITE" id="PS50082">
    <property type="entry name" value="WD_REPEATS_2"/>
    <property type="match status" value="1"/>
</dbReference>
<sequence>MALAPLSQSVPELAISRELRSTSSNRVLENVRIGLGGTNAPLHALLFNVKRLALEAKRSAIERERSYQLGPSPRAPRRQSREMFTSEIFTALDGEDAKELEVRREARSTQPRGLAAQEQKEGAAAAAGAGAHHGAVATPFTLPENLEPLLESISKDEGLGPSSADASSSKPGEVDSAAPSSTVQPLSKLLVESDHGKRATLEAVKSRGPRPSDVVACQSALSYMTCWGVDPAFDAECSDVIGLRPPVPQVTFGVRGHGGNFSFLTPCAHTRHHRWQCSSHLTALHSIAAVTLANTLMMCPGYDDVRNACSSLVTHFSVVLPEKLPLFCAPSLSLLASHYVDPVEEVQQAARALMEGTLHRMKPEVRQQLVAAWAPRVLRLAEPVRRASTAAAAGSKEVRVVAEDLSSPQGVSVLVLAVLTSRFFTPLDAELSTIVVNQLTALLDHPSELHRTAAAELLGKGYPIWKAHVADPPTLIRTLFLLSAATSNLPPSPPAATAKDAAPPLASPAAPNRFQAALLAVGSSEPRAFCRAMGEHAAFMSHPAHVRRAAVNALISLVKARGVSLEAELPTVVAAVLRPLDPSVPSLREGCLVASTTALRELVKRYPMMAFHQGTQRLAVGTIEGVVILYDMRTATKWRILQGHEHAVTCLAFSAAGDLVASVSTEERTLRWWLAGSQGFFGFIGLHGSCLHTTTVDEFAHADTADDAAALRIEWASANSVTLTSNRRMLATYTKPS</sequence>
<dbReference type="InterPro" id="IPR001680">
    <property type="entry name" value="WD40_rpt"/>
</dbReference>
<evidence type="ECO:0000313" key="3">
    <source>
        <dbReference type="EMBL" id="KOO35531.1"/>
    </source>
</evidence>
<feature type="repeat" description="WD" evidence="1">
    <location>
        <begin position="641"/>
        <end position="672"/>
    </location>
</feature>
<feature type="region of interest" description="Disordered" evidence="2">
    <location>
        <begin position="154"/>
        <end position="192"/>
    </location>
</feature>
<dbReference type="GO" id="GO:0005737">
    <property type="term" value="C:cytoplasm"/>
    <property type="evidence" value="ECO:0007669"/>
    <property type="project" value="TreeGrafter"/>
</dbReference>
<dbReference type="InterPro" id="IPR049916">
    <property type="entry name" value="WDR72-like"/>
</dbReference>
<evidence type="ECO:0000313" key="4">
    <source>
        <dbReference type="Proteomes" id="UP000037460"/>
    </source>
</evidence>
<dbReference type="OrthoDB" id="10268105at2759"/>
<feature type="region of interest" description="Disordered" evidence="2">
    <location>
        <begin position="99"/>
        <end position="130"/>
    </location>
</feature>
<protein>
    <submittedName>
        <fullName evidence="3">Wd40 repeat-containing protein</fullName>
    </submittedName>
</protein>
<dbReference type="PANTHER" id="PTHR44099">
    <property type="entry name" value="RABCONNECTIN-3B, ISOFORM A"/>
    <property type="match status" value="1"/>
</dbReference>
<dbReference type="AlphaFoldDB" id="A0A0M0K9K4"/>
<accession>A0A0M0K9K4</accession>
<dbReference type="EMBL" id="JWZX01000832">
    <property type="protein sequence ID" value="KOO35531.1"/>
    <property type="molecule type" value="Genomic_DNA"/>
</dbReference>
<keyword evidence="1" id="KW-0853">WD repeat</keyword>
<dbReference type="InterPro" id="IPR036322">
    <property type="entry name" value="WD40_repeat_dom_sf"/>
</dbReference>
<dbReference type="InterPro" id="IPR015943">
    <property type="entry name" value="WD40/YVTN_repeat-like_dom_sf"/>
</dbReference>
<reference evidence="4" key="1">
    <citation type="journal article" date="2015" name="PLoS Genet.">
        <title>Genome Sequence and Transcriptome Analyses of Chrysochromulina tobin: Metabolic Tools for Enhanced Algal Fitness in the Prominent Order Prymnesiales (Haptophyceae).</title>
        <authorList>
            <person name="Hovde B.T."/>
            <person name="Deodato C.R."/>
            <person name="Hunsperger H.M."/>
            <person name="Ryken S.A."/>
            <person name="Yost W."/>
            <person name="Jha R.K."/>
            <person name="Patterson J."/>
            <person name="Monnat R.J. Jr."/>
            <person name="Barlow S.B."/>
            <person name="Starkenburg S.R."/>
            <person name="Cattolico R.A."/>
        </authorList>
    </citation>
    <scope>NUCLEOTIDE SEQUENCE</scope>
    <source>
        <strain evidence="4">CCMP291</strain>
    </source>
</reference>
<gene>
    <name evidence="3" type="ORF">Ctob_015945</name>
</gene>
<keyword evidence="4" id="KW-1185">Reference proteome</keyword>
<dbReference type="SUPFAM" id="SSF48371">
    <property type="entry name" value="ARM repeat"/>
    <property type="match status" value="1"/>
</dbReference>
<comment type="caution">
    <text evidence="3">The sequence shown here is derived from an EMBL/GenBank/DDBJ whole genome shotgun (WGS) entry which is preliminary data.</text>
</comment>
<name>A0A0M0K9K4_9EUKA</name>
<organism evidence="3 4">
    <name type="scientific">Chrysochromulina tobinii</name>
    <dbReference type="NCBI Taxonomy" id="1460289"/>
    <lineage>
        <taxon>Eukaryota</taxon>
        <taxon>Haptista</taxon>
        <taxon>Haptophyta</taxon>
        <taxon>Prymnesiophyceae</taxon>
        <taxon>Prymnesiales</taxon>
        <taxon>Chrysochromulinaceae</taxon>
        <taxon>Chrysochromulina</taxon>
    </lineage>
</organism>
<evidence type="ECO:0000256" key="2">
    <source>
        <dbReference type="SAM" id="MobiDB-lite"/>
    </source>
</evidence>
<dbReference type="Gene3D" id="2.130.10.10">
    <property type="entry name" value="YVTN repeat-like/Quinoprotein amine dehydrogenase"/>
    <property type="match status" value="1"/>
</dbReference>
<dbReference type="PANTHER" id="PTHR44099:SF4">
    <property type="entry name" value="RABCONNECTIN-3B, ISOFORM A"/>
    <property type="match status" value="1"/>
</dbReference>
<dbReference type="SUPFAM" id="SSF50978">
    <property type="entry name" value="WD40 repeat-like"/>
    <property type="match status" value="1"/>
</dbReference>